<evidence type="ECO:0000313" key="5">
    <source>
        <dbReference type="Proteomes" id="UP000565205"/>
    </source>
</evidence>
<dbReference type="Proteomes" id="UP000565205">
    <property type="component" value="Unassembled WGS sequence"/>
</dbReference>
<accession>A0A850NNY4</accession>
<feature type="compositionally biased region" description="Basic and acidic residues" evidence="1">
    <location>
        <begin position="1"/>
        <end position="12"/>
    </location>
</feature>
<dbReference type="AlphaFoldDB" id="A0A850NNY4"/>
<evidence type="ECO:0000256" key="1">
    <source>
        <dbReference type="SAM" id="MobiDB-lite"/>
    </source>
</evidence>
<keyword evidence="4" id="KW-1185">Reference proteome</keyword>
<name>A0A850NNY4_9PROT</name>
<protein>
    <submittedName>
        <fullName evidence="3">Uncharacterized protein</fullName>
    </submittedName>
</protein>
<feature type="region of interest" description="Disordered" evidence="1">
    <location>
        <begin position="1"/>
        <end position="47"/>
    </location>
</feature>
<evidence type="ECO:0000313" key="3">
    <source>
        <dbReference type="EMBL" id="NVN29062.1"/>
    </source>
</evidence>
<dbReference type="EMBL" id="JACHXV010000006">
    <property type="protein sequence ID" value="MBB3174254.1"/>
    <property type="molecule type" value="Genomic_DNA"/>
</dbReference>
<dbReference type="EMBL" id="JABXXQ010000011">
    <property type="protein sequence ID" value="NVN29062.1"/>
    <property type="molecule type" value="Genomic_DNA"/>
</dbReference>
<gene>
    <name evidence="2" type="ORF">FHR90_002090</name>
    <name evidence="3" type="ORF">HUK83_01715</name>
</gene>
<dbReference type="Proteomes" id="UP000557688">
    <property type="component" value="Unassembled WGS sequence"/>
</dbReference>
<evidence type="ECO:0000313" key="2">
    <source>
        <dbReference type="EMBL" id="MBB3174254.1"/>
    </source>
</evidence>
<reference evidence="2 4" key="2">
    <citation type="submission" date="2020-08" db="EMBL/GenBank/DDBJ databases">
        <title>Genomic Encyclopedia of Type Strains, Phase III (KMG-III): the genomes of soil and plant-associated and newly described type strains.</title>
        <authorList>
            <person name="Whitman W."/>
        </authorList>
    </citation>
    <scope>NUCLEOTIDE SEQUENCE [LARGE SCALE GENOMIC DNA]</scope>
    <source>
        <strain evidence="2 4">CECT 8088</strain>
    </source>
</reference>
<reference evidence="3 5" key="1">
    <citation type="submission" date="2020-06" db="EMBL/GenBank/DDBJ databases">
        <title>Description of novel acetic acid bacteria.</title>
        <authorList>
            <person name="Sombolestani A."/>
        </authorList>
    </citation>
    <scope>NUCLEOTIDE SEQUENCE [LARGE SCALE GENOMIC DNA]</scope>
    <source>
        <strain evidence="3 5">LMG 26838</strain>
    </source>
</reference>
<evidence type="ECO:0000313" key="4">
    <source>
        <dbReference type="Proteomes" id="UP000557688"/>
    </source>
</evidence>
<dbReference type="RefSeq" id="WP_176621793.1">
    <property type="nucleotide sequence ID" value="NZ_JABXXQ010000011.1"/>
</dbReference>
<organism evidence="3 5">
    <name type="scientific">Endobacter medicaginis</name>
    <dbReference type="NCBI Taxonomy" id="1181271"/>
    <lineage>
        <taxon>Bacteria</taxon>
        <taxon>Pseudomonadati</taxon>
        <taxon>Pseudomonadota</taxon>
        <taxon>Alphaproteobacteria</taxon>
        <taxon>Acetobacterales</taxon>
        <taxon>Acetobacteraceae</taxon>
        <taxon>Endobacter</taxon>
    </lineage>
</organism>
<sequence length="47" mass="4780">MNDPKPDPKVEDGEIDEALEETFPASDPPAIGGVTGPEDGVAKTGDA</sequence>
<comment type="caution">
    <text evidence="3">The sequence shown here is derived from an EMBL/GenBank/DDBJ whole genome shotgun (WGS) entry which is preliminary data.</text>
</comment>
<proteinExistence type="predicted"/>